<keyword evidence="4" id="KW-0676">Redox-active center</keyword>
<dbReference type="OrthoDB" id="418495at2759"/>
<name>A0A843U904_COLES</name>
<evidence type="ECO:0000256" key="1">
    <source>
        <dbReference type="ARBA" id="ARBA00004496"/>
    </source>
</evidence>
<dbReference type="Pfam" id="PF00462">
    <property type="entry name" value="Glutaredoxin"/>
    <property type="match status" value="1"/>
</dbReference>
<dbReference type="Gene3D" id="3.40.30.10">
    <property type="entry name" value="Glutaredoxin"/>
    <property type="match status" value="1"/>
</dbReference>
<evidence type="ECO:0000256" key="4">
    <source>
        <dbReference type="ARBA" id="ARBA00023284"/>
    </source>
</evidence>
<keyword evidence="3" id="KW-0963">Cytoplasm</keyword>
<dbReference type="EMBL" id="NMUH01000486">
    <property type="protein sequence ID" value="MQL79985.1"/>
    <property type="molecule type" value="Genomic_DNA"/>
</dbReference>
<dbReference type="PANTHER" id="PTHR10168">
    <property type="entry name" value="GLUTAREDOXIN"/>
    <property type="match status" value="1"/>
</dbReference>
<dbReference type="SMR" id="A0A843U904"/>
<evidence type="ECO:0000259" key="5">
    <source>
        <dbReference type="Pfam" id="PF00462"/>
    </source>
</evidence>
<comment type="caution">
    <text evidence="6">The sequence shown here is derived from an EMBL/GenBank/DDBJ whole genome shotgun (WGS) entry which is preliminary data.</text>
</comment>
<dbReference type="Proteomes" id="UP000652761">
    <property type="component" value="Unassembled WGS sequence"/>
</dbReference>
<accession>A0A843U904</accession>
<dbReference type="PROSITE" id="PS51354">
    <property type="entry name" value="GLUTAREDOXIN_2"/>
    <property type="match status" value="1"/>
</dbReference>
<protein>
    <recommendedName>
        <fullName evidence="5">Glutaredoxin domain-containing protein</fullName>
    </recommendedName>
</protein>
<dbReference type="InterPro" id="IPR002109">
    <property type="entry name" value="Glutaredoxin"/>
</dbReference>
<evidence type="ECO:0000313" key="7">
    <source>
        <dbReference type="Proteomes" id="UP000652761"/>
    </source>
</evidence>
<organism evidence="6 7">
    <name type="scientific">Colocasia esculenta</name>
    <name type="common">Wild taro</name>
    <name type="synonym">Arum esculentum</name>
    <dbReference type="NCBI Taxonomy" id="4460"/>
    <lineage>
        <taxon>Eukaryota</taxon>
        <taxon>Viridiplantae</taxon>
        <taxon>Streptophyta</taxon>
        <taxon>Embryophyta</taxon>
        <taxon>Tracheophyta</taxon>
        <taxon>Spermatophyta</taxon>
        <taxon>Magnoliopsida</taxon>
        <taxon>Liliopsida</taxon>
        <taxon>Araceae</taxon>
        <taxon>Aroideae</taxon>
        <taxon>Colocasieae</taxon>
        <taxon>Colocasia</taxon>
    </lineage>
</organism>
<dbReference type="GO" id="GO:0005737">
    <property type="term" value="C:cytoplasm"/>
    <property type="evidence" value="ECO:0007669"/>
    <property type="project" value="UniProtKB-SubCell"/>
</dbReference>
<dbReference type="NCBIfam" id="TIGR02189">
    <property type="entry name" value="GlrX-like_plant"/>
    <property type="match status" value="1"/>
</dbReference>
<comment type="similarity">
    <text evidence="2">Belongs to the glutaredoxin family. CC-type subfamily.</text>
</comment>
<evidence type="ECO:0000256" key="2">
    <source>
        <dbReference type="ARBA" id="ARBA00007568"/>
    </source>
</evidence>
<dbReference type="CDD" id="cd03419">
    <property type="entry name" value="GRX_GRXh_1_2_like"/>
    <property type="match status" value="1"/>
</dbReference>
<keyword evidence="7" id="KW-1185">Reference proteome</keyword>
<dbReference type="AlphaFoldDB" id="A0A843U904"/>
<dbReference type="InterPro" id="IPR011905">
    <property type="entry name" value="GlrX-like_pln_2"/>
</dbReference>
<comment type="subcellular location">
    <subcellularLocation>
        <location evidence="1">Cytoplasm</location>
    </subcellularLocation>
</comment>
<evidence type="ECO:0000256" key="3">
    <source>
        <dbReference type="ARBA" id="ARBA00022490"/>
    </source>
</evidence>
<dbReference type="SUPFAM" id="SSF52833">
    <property type="entry name" value="Thioredoxin-like"/>
    <property type="match status" value="1"/>
</dbReference>
<feature type="domain" description="Glutaredoxin" evidence="5">
    <location>
        <begin position="13"/>
        <end position="76"/>
    </location>
</feature>
<evidence type="ECO:0000313" key="6">
    <source>
        <dbReference type="EMBL" id="MQL79985.1"/>
    </source>
</evidence>
<sequence length="103" mass="11303">MEQVMRLSNQRPVVIFSTSECCMCHAVKTLFQDLGVNYAAHELDEDPQGGDIEKALARLIGRRPPVPAVFIGGKLVGTTDRVMSLHLSGKLVPMLRDAGAKWL</sequence>
<reference evidence="6" key="1">
    <citation type="submission" date="2017-07" db="EMBL/GenBank/DDBJ databases">
        <title>Taro Niue Genome Assembly and Annotation.</title>
        <authorList>
            <person name="Atibalentja N."/>
            <person name="Keating K."/>
            <person name="Fields C.J."/>
        </authorList>
    </citation>
    <scope>NUCLEOTIDE SEQUENCE</scope>
    <source>
        <strain evidence="6">Niue_2</strain>
        <tissue evidence="6">Leaf</tissue>
    </source>
</reference>
<proteinExistence type="inferred from homology"/>
<dbReference type="InterPro" id="IPR036249">
    <property type="entry name" value="Thioredoxin-like_sf"/>
</dbReference>
<gene>
    <name evidence="6" type="ORF">Taro_012434</name>
</gene>